<gene>
    <name evidence="1" type="ORF">J437_LFUL004035</name>
</gene>
<reference evidence="1" key="2">
    <citation type="submission" date="2017-10" db="EMBL/GenBank/DDBJ databases">
        <title>Ladona fulva Genome sequencing and assembly.</title>
        <authorList>
            <person name="Murali S."/>
            <person name="Richards S."/>
            <person name="Bandaranaike D."/>
            <person name="Bellair M."/>
            <person name="Blankenburg K."/>
            <person name="Chao H."/>
            <person name="Dinh H."/>
            <person name="Doddapaneni H."/>
            <person name="Dugan-Rocha S."/>
            <person name="Elkadiri S."/>
            <person name="Gnanaolivu R."/>
            <person name="Hernandez B."/>
            <person name="Skinner E."/>
            <person name="Javaid M."/>
            <person name="Lee S."/>
            <person name="Li M."/>
            <person name="Ming W."/>
            <person name="Munidasa M."/>
            <person name="Muniz J."/>
            <person name="Nguyen L."/>
            <person name="Hughes D."/>
            <person name="Osuji N."/>
            <person name="Pu L.-L."/>
            <person name="Puazo M."/>
            <person name="Qu C."/>
            <person name="Quiroz J."/>
            <person name="Raj R."/>
            <person name="Weissenberger G."/>
            <person name="Xin Y."/>
            <person name="Zou X."/>
            <person name="Han Y."/>
            <person name="Worley K."/>
            <person name="Muzny D."/>
            <person name="Gibbs R."/>
        </authorList>
    </citation>
    <scope>NUCLEOTIDE SEQUENCE</scope>
    <source>
        <strain evidence="1">Sampled in the wild</strain>
    </source>
</reference>
<proteinExistence type="predicted"/>
<sequence length="69" mass="7223">MEGPLNQMDGKEQYKPLVHEDGNAEASSTCLISSPTAGAHTTVLATASLPMVNLQSSSLTIIPAVQIEK</sequence>
<protein>
    <submittedName>
        <fullName evidence="1">Uncharacterized protein</fullName>
    </submittedName>
</protein>
<comment type="caution">
    <text evidence="1">The sequence shown here is derived from an EMBL/GenBank/DDBJ whole genome shotgun (WGS) entry which is preliminary data.</text>
</comment>
<dbReference type="EMBL" id="KZ308170">
    <property type="protein sequence ID" value="KAG8223671.1"/>
    <property type="molecule type" value="Genomic_DNA"/>
</dbReference>
<reference evidence="1" key="1">
    <citation type="submission" date="2013-04" db="EMBL/GenBank/DDBJ databases">
        <authorList>
            <person name="Qu J."/>
            <person name="Murali S.C."/>
            <person name="Bandaranaike D."/>
            <person name="Bellair M."/>
            <person name="Blankenburg K."/>
            <person name="Chao H."/>
            <person name="Dinh H."/>
            <person name="Doddapaneni H."/>
            <person name="Downs B."/>
            <person name="Dugan-Rocha S."/>
            <person name="Elkadiri S."/>
            <person name="Gnanaolivu R.D."/>
            <person name="Hernandez B."/>
            <person name="Javaid M."/>
            <person name="Jayaseelan J.C."/>
            <person name="Lee S."/>
            <person name="Li M."/>
            <person name="Ming W."/>
            <person name="Munidasa M."/>
            <person name="Muniz J."/>
            <person name="Nguyen L."/>
            <person name="Ongeri F."/>
            <person name="Osuji N."/>
            <person name="Pu L.-L."/>
            <person name="Puazo M."/>
            <person name="Qu C."/>
            <person name="Quiroz J."/>
            <person name="Raj R."/>
            <person name="Weissenberger G."/>
            <person name="Xin Y."/>
            <person name="Zou X."/>
            <person name="Han Y."/>
            <person name="Richards S."/>
            <person name="Worley K."/>
            <person name="Muzny D."/>
            <person name="Gibbs R."/>
        </authorList>
    </citation>
    <scope>NUCLEOTIDE SEQUENCE</scope>
    <source>
        <strain evidence="1">Sampled in the wild</strain>
    </source>
</reference>
<keyword evidence="2" id="KW-1185">Reference proteome</keyword>
<evidence type="ECO:0000313" key="1">
    <source>
        <dbReference type="EMBL" id="KAG8223671.1"/>
    </source>
</evidence>
<dbReference type="AlphaFoldDB" id="A0A8K0NVP0"/>
<dbReference type="Proteomes" id="UP000792457">
    <property type="component" value="Unassembled WGS sequence"/>
</dbReference>
<accession>A0A8K0NVP0</accession>
<name>A0A8K0NVP0_LADFU</name>
<organism evidence="1 2">
    <name type="scientific">Ladona fulva</name>
    <name type="common">Scarce chaser dragonfly</name>
    <name type="synonym">Libellula fulva</name>
    <dbReference type="NCBI Taxonomy" id="123851"/>
    <lineage>
        <taxon>Eukaryota</taxon>
        <taxon>Metazoa</taxon>
        <taxon>Ecdysozoa</taxon>
        <taxon>Arthropoda</taxon>
        <taxon>Hexapoda</taxon>
        <taxon>Insecta</taxon>
        <taxon>Pterygota</taxon>
        <taxon>Palaeoptera</taxon>
        <taxon>Odonata</taxon>
        <taxon>Epiprocta</taxon>
        <taxon>Anisoptera</taxon>
        <taxon>Libelluloidea</taxon>
        <taxon>Libellulidae</taxon>
        <taxon>Ladona</taxon>
    </lineage>
</organism>
<evidence type="ECO:0000313" key="2">
    <source>
        <dbReference type="Proteomes" id="UP000792457"/>
    </source>
</evidence>